<reference evidence="2 3" key="1">
    <citation type="submission" date="2018-09" db="EMBL/GenBank/DDBJ databases">
        <title>YIM 75507 draft genome.</title>
        <authorList>
            <person name="Tang S."/>
            <person name="Feng Y."/>
        </authorList>
    </citation>
    <scope>NUCLEOTIDE SEQUENCE [LARGE SCALE GENOMIC DNA]</scope>
    <source>
        <strain evidence="2 3">YIM 75507</strain>
    </source>
</reference>
<accession>A0A3A4AF39</accession>
<dbReference type="Gene3D" id="3.40.190.10">
    <property type="entry name" value="Periplasmic binding protein-like II"/>
    <property type="match status" value="2"/>
</dbReference>
<evidence type="ECO:0000313" key="2">
    <source>
        <dbReference type="EMBL" id="RJL24263.1"/>
    </source>
</evidence>
<comment type="caution">
    <text evidence="2">The sequence shown here is derived from an EMBL/GenBank/DDBJ whole genome shotgun (WGS) entry which is preliminary data.</text>
</comment>
<keyword evidence="3" id="KW-1185">Reference proteome</keyword>
<name>A0A3A4AF39_9ACTN</name>
<dbReference type="AlphaFoldDB" id="A0A3A4AF39"/>
<protein>
    <submittedName>
        <fullName evidence="2">ABC transporter substrate-binding protein</fullName>
    </submittedName>
</protein>
<organism evidence="2 3">
    <name type="scientific">Bailinhaonella thermotolerans</name>
    <dbReference type="NCBI Taxonomy" id="1070861"/>
    <lineage>
        <taxon>Bacteria</taxon>
        <taxon>Bacillati</taxon>
        <taxon>Actinomycetota</taxon>
        <taxon>Actinomycetes</taxon>
        <taxon>Streptosporangiales</taxon>
        <taxon>Streptosporangiaceae</taxon>
        <taxon>Bailinhaonella</taxon>
    </lineage>
</organism>
<evidence type="ECO:0000313" key="3">
    <source>
        <dbReference type="Proteomes" id="UP000265768"/>
    </source>
</evidence>
<dbReference type="OrthoDB" id="8877897at2"/>
<dbReference type="Pfam" id="PF09084">
    <property type="entry name" value="NMT1"/>
    <property type="match status" value="1"/>
</dbReference>
<dbReference type="EMBL" id="QZEY01000016">
    <property type="protein sequence ID" value="RJL24263.1"/>
    <property type="molecule type" value="Genomic_DNA"/>
</dbReference>
<feature type="domain" description="SsuA/THI5-like" evidence="1">
    <location>
        <begin position="43"/>
        <end position="248"/>
    </location>
</feature>
<dbReference type="PANTHER" id="PTHR30024:SF42">
    <property type="entry name" value="ALIPHATIC SULFONATES-BINDING PROTEIN-RELATED"/>
    <property type="match status" value="1"/>
</dbReference>
<evidence type="ECO:0000259" key="1">
    <source>
        <dbReference type="Pfam" id="PF09084"/>
    </source>
</evidence>
<gene>
    <name evidence="2" type="ORF">D5H75_30635</name>
</gene>
<dbReference type="InterPro" id="IPR015168">
    <property type="entry name" value="SsuA/THI5"/>
</dbReference>
<sequence>MAALLPAAAACGSAAKAGAGGPGTVTELRYQGQAGAVGFAELAQDLGYLDGVRLKWVGNTTSGPQDIQSVATGQTDFGAAFNGAIIKLRAARAPIRAVAGWYGADDKTHVGFFVKEDSPIRNARDLIGKKVGVNTLGAHFEAATKEYLRRGGLTPEEAEQVQLVVVPPVSTEQALRQGQIDVAALSGVLRDKALERGGVRALYTDFALFGPFTGGAVVFREDFVARNRDVVEKFVAGYAKAVRWTQTHTPAEVIERSTKIIQKRGRNEDASNVRYWKSSGLAAPGGVLSDQDFQRWIDWLVREGEIRPGQVKPGDVYTNEFNPFASGTGVAS</sequence>
<dbReference type="SUPFAM" id="SSF53850">
    <property type="entry name" value="Periplasmic binding protein-like II"/>
    <property type="match status" value="1"/>
</dbReference>
<dbReference type="Proteomes" id="UP000265768">
    <property type="component" value="Unassembled WGS sequence"/>
</dbReference>
<proteinExistence type="predicted"/>
<dbReference type="PANTHER" id="PTHR30024">
    <property type="entry name" value="ALIPHATIC SULFONATES-BINDING PROTEIN-RELATED"/>
    <property type="match status" value="1"/>
</dbReference>